<reference evidence="14" key="2">
    <citation type="submission" date="2015-01" db="EMBL/GenBank/DDBJ databases">
        <title>Evolutionary Origins and Diversification of the Mycorrhizal Mutualists.</title>
        <authorList>
            <consortium name="DOE Joint Genome Institute"/>
            <consortium name="Mycorrhizal Genomics Consortium"/>
            <person name="Kohler A."/>
            <person name="Kuo A."/>
            <person name="Nagy L.G."/>
            <person name="Floudas D."/>
            <person name="Copeland A."/>
            <person name="Barry K.W."/>
            <person name="Cichocki N."/>
            <person name="Veneault-Fourrey C."/>
            <person name="LaButti K."/>
            <person name="Lindquist E.A."/>
            <person name="Lipzen A."/>
            <person name="Lundell T."/>
            <person name="Morin E."/>
            <person name="Murat C."/>
            <person name="Riley R."/>
            <person name="Ohm R."/>
            <person name="Sun H."/>
            <person name="Tunlid A."/>
            <person name="Henrissat B."/>
            <person name="Grigoriev I.V."/>
            <person name="Hibbett D.S."/>
            <person name="Martin F."/>
        </authorList>
    </citation>
    <scope>NUCLEOTIDE SEQUENCE [LARGE SCALE GENOMIC DNA]</scope>
    <source>
        <strain evidence="14">MUT 4182</strain>
    </source>
</reference>
<dbReference type="Proteomes" id="UP000054248">
    <property type="component" value="Unassembled WGS sequence"/>
</dbReference>
<dbReference type="Pfam" id="PF18378">
    <property type="entry name" value="Nup188_C"/>
    <property type="match status" value="1"/>
</dbReference>
<dbReference type="Gene3D" id="1.25.10.70">
    <property type="match status" value="1"/>
</dbReference>
<keyword evidence="7" id="KW-0539">Nucleus</keyword>
<sequence>MAAPNGSKPSAFQDLTDLTFQRLHGVLGHYETLDFEPLEAALQHRSSLLKQCYEPYPRPSPQSRQSVQSGKVTLRDGTVLEVADEDKDIVLEISKALDLEEVEALTLLRLFFYNEDIPVAQISDSSRLLDAISDFYYDERLFLMRTVGDLLRVKASTGDMYNALATEFVQKHIPDQNIFIEKLLQSLAARTTVTVPQYVPKDVKSAARWAKQNLKEQLCLLEVIFWSAISQTTNGSFVLQFFQATTHLGLGRHQHLEELLMDEECGQLLDDIEVLFGVTAIQLLELDKLLDEEVDLELAIKRQRGFLASPKDVADIHTAVSQLPDEQRYSPLVLSWGYVVSKIARLPRDEVPQEYEDFYGVLNPAPARRTRFAVADGTLGVTESVLNRAFELGIFGALRRYTSSPLLSTALAAAVASKLTEPNNAQFRYVIKGVLMAVLDSVQVEYITDYDTLVEVWTSVFGSGEMPIVVHLCASFWTRDTVNSTQRRSLLDLSLSRFPVEILPLLRLLRAMSGTGGLAELDSIADDDIQAALRASSAQHVYEYFSALPTYAQVLPAHLLTVPDAIFDTRPHASLGYYYTNIRPVRLPGGSILPPSSVGRVISNQGTVVVSWSQQHSGWDMLLDILRTYQARAFGGRSRRPMGITLPSETVLLELEDVGLQVDSDEVLVAEILDLFRCLLYKNLDLTSQVVADLQKDDGEPDLIQVTLLILKDALVASTADRGQASTRIVASALGVLTALLPVVPGQIWPFLRSLPQLFGDSGQMGSTPLLLNVERSSGSYGMTLALLDLVGALFDEAFRMVLTHNRTLQQMKTDVLLRALNFIHSEIWEEHITWRYVRVADRFEIGRKIGNIYAEILKLSPPISTTATTDEITGNPLAPLTRFVLDTFVYKATSSTINPLVSSISNVRQLHDALQKALRFVDASNLDQLLEANLLLTQLLLVRKHQSSANAPSTVNSVESQPVKISLLEQTLFNGVPGLSHAGKGRGQRSEPVDVIAGLVQNRSFGPSIATIATHCLSALCASVSVSYPAGLSLVAHLSEPEAISAAYVRLLSDPYEEIELRKAVWDFISIVVDTQPALASLFISGKLKASEKGIEVETEAGRDDGEPQQTALSVACDVVASSAALWDVTPSLHNAALTMLDLVWQHALEHLDSLTKTREDPQFWQNLSWIVSKDLGEPPANVVTAIEHAFEEEHAKQSDVVAAYSHHSASKAHALHVLAMDLKLASPDRFKATTPPKSFNIVQKLFKDGQTFASHMSEATRCSFAPSLHADLQRLISENFPTLTLDSVRVTSLPSQRTYGDHYLYQSDVVHNRLMKCAGSDESLGYYATVIFLHTCAANLDWSLTDSEILLTRSWETILQEAATWLQTQPTVETTIMASATRMAKVIAEEKRGGETMQNVHADRLAVLEGLLNVGWVSTSTVTSEPAQIAELVRSVRYIATSESFSPLDSLRRRTQPAFHRTLLRIVYFCAHRAAAVCQATTTKLEQRLAISADVSEVLGFVVDAMRSVFDLAYHANAPELSDDLKLLVAVFEKCTKPELHSTPSTWLARCQEVDLLRSSLEVLVRSNLVGRTHAKDGPPSTPFGQHILYFHVVLARLPASAERLAQEGVISAYQKADLAPYLQAGSVTPGSNAAPGEYSSLHRAWCTMLGVSTSLTQVLGTEGHFLSSEIVAFVQLFGAQLTRALGWTIEEPLTLPIVEEIHRVVRLFQATAACSITDGRDPEPGVREILGAFAERSLLLLQQLNYVLSHPNHLVTLLEPVTLEERMLLEKEGASSIDGPVQMIDSASRPSFASLVQRLLTIVRDIASTVLIISKSDWLFCVRDDDLWRTYPPQVAAETTVSASGPVSIASLRELATFALDVLRHCLKPENKAAKAKPELVPAILQPFNAGFAKVVAAQAIEQILLFACVQLRSATYQPVSALPGGSFKDSMGMDLDLERSTMFGRSAAPAPIDSTRMMRNWRELAFDLNLVAKEIPSESGPGTKEFKDQLLRSTSRMVQELEKKLKEGLR</sequence>
<evidence type="ECO:0000256" key="3">
    <source>
        <dbReference type="ARBA" id="ARBA00022816"/>
    </source>
</evidence>
<comment type="similarity">
    <text evidence="8">Belongs to the Nup188 family.</text>
</comment>
<feature type="domain" description="Nucleoporin Nup188 N-terminal subdomain III" evidence="12">
    <location>
        <begin position="664"/>
        <end position="1088"/>
    </location>
</feature>
<evidence type="ECO:0000256" key="6">
    <source>
        <dbReference type="ARBA" id="ARBA00023132"/>
    </source>
</evidence>
<dbReference type="GO" id="GO:0017056">
    <property type="term" value="F:structural constituent of nuclear pore"/>
    <property type="evidence" value="ECO:0007669"/>
    <property type="project" value="InterPro"/>
</dbReference>
<evidence type="ECO:0000259" key="12">
    <source>
        <dbReference type="Pfam" id="PF21093"/>
    </source>
</evidence>
<gene>
    <name evidence="13" type="ORF">M407DRAFT_222024</name>
</gene>
<proteinExistence type="inferred from homology"/>
<keyword evidence="3" id="KW-0509">mRNA transport</keyword>
<name>A0A0C3QGU3_9AGAM</name>
<dbReference type="InterPro" id="IPR018864">
    <property type="entry name" value="Nucleoporin_Nup188_N"/>
</dbReference>
<evidence type="ECO:0000313" key="13">
    <source>
        <dbReference type="EMBL" id="KIO30915.1"/>
    </source>
</evidence>
<feature type="domain" description="Nuclear pore protein Nup188 C-terminal" evidence="11">
    <location>
        <begin position="1455"/>
        <end position="1688"/>
    </location>
</feature>
<evidence type="ECO:0000256" key="7">
    <source>
        <dbReference type="ARBA" id="ARBA00023242"/>
    </source>
</evidence>
<dbReference type="InterPro" id="IPR041634">
    <property type="entry name" value="Nup188_C"/>
</dbReference>
<evidence type="ECO:0000256" key="1">
    <source>
        <dbReference type="ARBA" id="ARBA00004567"/>
    </source>
</evidence>
<evidence type="ECO:0000259" key="11">
    <source>
        <dbReference type="Pfam" id="PF18378"/>
    </source>
</evidence>
<dbReference type="EMBL" id="KN822967">
    <property type="protein sequence ID" value="KIO30915.1"/>
    <property type="molecule type" value="Genomic_DNA"/>
</dbReference>
<accession>A0A0C3QGU3</accession>
<evidence type="ECO:0000256" key="9">
    <source>
        <dbReference type="ARBA" id="ARBA00040174"/>
    </source>
</evidence>
<reference evidence="13 14" key="1">
    <citation type="submission" date="2014-04" db="EMBL/GenBank/DDBJ databases">
        <authorList>
            <consortium name="DOE Joint Genome Institute"/>
            <person name="Kuo A."/>
            <person name="Girlanda M."/>
            <person name="Perotto S."/>
            <person name="Kohler A."/>
            <person name="Nagy L.G."/>
            <person name="Floudas D."/>
            <person name="Copeland A."/>
            <person name="Barry K.W."/>
            <person name="Cichocki N."/>
            <person name="Veneault-Fourrey C."/>
            <person name="LaButti K."/>
            <person name="Lindquist E.A."/>
            <person name="Lipzen A."/>
            <person name="Lundell T."/>
            <person name="Morin E."/>
            <person name="Murat C."/>
            <person name="Sun H."/>
            <person name="Tunlid A."/>
            <person name="Henrissat B."/>
            <person name="Grigoriev I.V."/>
            <person name="Hibbett D.S."/>
            <person name="Martin F."/>
            <person name="Nordberg H.P."/>
            <person name="Cantor M.N."/>
            <person name="Hua S.X."/>
        </authorList>
    </citation>
    <scope>NUCLEOTIDE SEQUENCE [LARGE SCALE GENOMIC DNA]</scope>
    <source>
        <strain evidence="13 14">MUT 4182</strain>
    </source>
</reference>
<keyword evidence="5" id="KW-0811">Translocation</keyword>
<dbReference type="GO" id="GO:0006606">
    <property type="term" value="P:protein import into nucleus"/>
    <property type="evidence" value="ECO:0007669"/>
    <property type="project" value="TreeGrafter"/>
</dbReference>
<dbReference type="OrthoDB" id="102511at2759"/>
<dbReference type="Pfam" id="PF10487">
    <property type="entry name" value="Nup188_N"/>
    <property type="match status" value="1"/>
</dbReference>
<keyword evidence="14" id="KW-1185">Reference proteome</keyword>
<keyword evidence="2" id="KW-0813">Transport</keyword>
<organism evidence="13 14">
    <name type="scientific">Tulasnella calospora MUT 4182</name>
    <dbReference type="NCBI Taxonomy" id="1051891"/>
    <lineage>
        <taxon>Eukaryota</taxon>
        <taxon>Fungi</taxon>
        <taxon>Dikarya</taxon>
        <taxon>Basidiomycota</taxon>
        <taxon>Agaricomycotina</taxon>
        <taxon>Agaricomycetes</taxon>
        <taxon>Cantharellales</taxon>
        <taxon>Tulasnellaceae</taxon>
        <taxon>Tulasnella</taxon>
    </lineage>
</organism>
<keyword evidence="6" id="KW-0906">Nuclear pore complex</keyword>
<dbReference type="PANTHER" id="PTHR31431:SF1">
    <property type="entry name" value="NUCLEOPORIN NUP188"/>
    <property type="match status" value="1"/>
</dbReference>
<dbReference type="GO" id="GO:0044611">
    <property type="term" value="C:nuclear pore inner ring"/>
    <property type="evidence" value="ECO:0007669"/>
    <property type="project" value="TreeGrafter"/>
</dbReference>
<dbReference type="InterPro" id="IPR048883">
    <property type="entry name" value="Nup188_N-subdom_III"/>
</dbReference>
<evidence type="ECO:0000256" key="4">
    <source>
        <dbReference type="ARBA" id="ARBA00022927"/>
    </source>
</evidence>
<evidence type="ECO:0000256" key="2">
    <source>
        <dbReference type="ARBA" id="ARBA00022448"/>
    </source>
</evidence>
<evidence type="ECO:0000256" key="8">
    <source>
        <dbReference type="ARBA" id="ARBA00038387"/>
    </source>
</evidence>
<comment type="subcellular location">
    <subcellularLocation>
        <location evidence="1">Nucleus</location>
        <location evidence="1">Nuclear pore complex</location>
    </subcellularLocation>
</comment>
<dbReference type="GO" id="GO:0051028">
    <property type="term" value="P:mRNA transport"/>
    <property type="evidence" value="ECO:0007669"/>
    <property type="project" value="UniProtKB-KW"/>
</dbReference>
<dbReference type="InterPro" id="IPR044840">
    <property type="entry name" value="Nup188"/>
</dbReference>
<feature type="domain" description="Nucleoporin Nup188 N-terminal" evidence="10">
    <location>
        <begin position="38"/>
        <end position="342"/>
    </location>
</feature>
<evidence type="ECO:0000313" key="14">
    <source>
        <dbReference type="Proteomes" id="UP000054248"/>
    </source>
</evidence>
<dbReference type="PANTHER" id="PTHR31431">
    <property type="entry name" value="NUCLEOPORIN NUP188 HOMOLOG"/>
    <property type="match status" value="1"/>
</dbReference>
<dbReference type="GO" id="GO:0006405">
    <property type="term" value="P:RNA export from nucleus"/>
    <property type="evidence" value="ECO:0007669"/>
    <property type="project" value="TreeGrafter"/>
</dbReference>
<dbReference type="HOGENOM" id="CLU_233373_0_0_1"/>
<dbReference type="Pfam" id="PF21093">
    <property type="entry name" value="Nup188_N-subdom_III"/>
    <property type="match status" value="1"/>
</dbReference>
<evidence type="ECO:0000256" key="5">
    <source>
        <dbReference type="ARBA" id="ARBA00023010"/>
    </source>
</evidence>
<dbReference type="STRING" id="1051891.A0A0C3QGU3"/>
<keyword evidence="4" id="KW-0653">Protein transport</keyword>
<evidence type="ECO:0000259" key="10">
    <source>
        <dbReference type="Pfam" id="PF10487"/>
    </source>
</evidence>
<protein>
    <recommendedName>
        <fullName evidence="9">Nucleoporin NUP188</fullName>
    </recommendedName>
</protein>